<organism evidence="1">
    <name type="scientific">marine sediment metagenome</name>
    <dbReference type="NCBI Taxonomy" id="412755"/>
    <lineage>
        <taxon>unclassified sequences</taxon>
        <taxon>metagenomes</taxon>
        <taxon>ecological metagenomes</taxon>
    </lineage>
</organism>
<name>X0XT44_9ZZZZ</name>
<comment type="caution">
    <text evidence="1">The sequence shown here is derived from an EMBL/GenBank/DDBJ whole genome shotgun (WGS) entry which is preliminary data.</text>
</comment>
<protein>
    <submittedName>
        <fullName evidence="1">Uncharacterized protein</fullName>
    </submittedName>
</protein>
<feature type="non-terminal residue" evidence="1">
    <location>
        <position position="1"/>
    </location>
</feature>
<dbReference type="EMBL" id="BARS01056853">
    <property type="protein sequence ID" value="GAG46394.1"/>
    <property type="molecule type" value="Genomic_DNA"/>
</dbReference>
<dbReference type="AlphaFoldDB" id="X0XT44"/>
<gene>
    <name evidence="1" type="ORF">S01H1_83583</name>
</gene>
<accession>X0XT44</accession>
<sequence>PRPAEEILGLIDRRTFEVLDSGLCLLGYNLPPDAEAGQVVGFASYWAFLDTPPQEIGVRHSLFNHLHASTGPLVAQCYGFGLHERHWSPGLVLLQWFDMPLPANLPEGDYTLLTGMYRLSDLSRNRRLDDLGNDIGDAIRLGTLSVTESTPGQTR</sequence>
<reference evidence="1" key="1">
    <citation type="journal article" date="2014" name="Front. Microbiol.">
        <title>High frequency of phylogenetically diverse reductive dehalogenase-homologous genes in deep subseafloor sedimentary metagenomes.</title>
        <authorList>
            <person name="Kawai M."/>
            <person name="Futagami T."/>
            <person name="Toyoda A."/>
            <person name="Takaki Y."/>
            <person name="Nishi S."/>
            <person name="Hori S."/>
            <person name="Arai W."/>
            <person name="Tsubouchi T."/>
            <person name="Morono Y."/>
            <person name="Uchiyama I."/>
            <person name="Ito T."/>
            <person name="Fujiyama A."/>
            <person name="Inagaki F."/>
            <person name="Takami H."/>
        </authorList>
    </citation>
    <scope>NUCLEOTIDE SEQUENCE</scope>
    <source>
        <strain evidence="1">Expedition CK06-06</strain>
    </source>
</reference>
<proteinExistence type="predicted"/>
<evidence type="ECO:0000313" key="1">
    <source>
        <dbReference type="EMBL" id="GAG46394.1"/>
    </source>
</evidence>